<dbReference type="RefSeq" id="WP_166275556.1">
    <property type="nucleotide sequence ID" value="NZ_JTHE03000079.1"/>
</dbReference>
<keyword evidence="7" id="KW-1133">Transmembrane helix</keyword>
<feature type="transmembrane region" description="Helical" evidence="7">
    <location>
        <begin position="12"/>
        <end position="30"/>
    </location>
</feature>
<evidence type="ECO:0000256" key="1">
    <source>
        <dbReference type="ARBA" id="ARBA00000085"/>
    </source>
</evidence>
<dbReference type="InterPro" id="IPR003661">
    <property type="entry name" value="HisK_dim/P_dom"/>
</dbReference>
<dbReference type="Pfam" id="PF02518">
    <property type="entry name" value="HATPase_c"/>
    <property type="match status" value="1"/>
</dbReference>
<keyword evidence="6" id="KW-0902">Two-component regulatory system</keyword>
<dbReference type="EMBL" id="JTHE03000079">
    <property type="protein sequence ID" value="MCM1983900.1"/>
    <property type="molecule type" value="Genomic_DNA"/>
</dbReference>
<comment type="caution">
    <text evidence="9">The sequence shown here is derived from an EMBL/GenBank/DDBJ whole genome shotgun (WGS) entry which is preliminary data.</text>
</comment>
<dbReference type="FunFam" id="3.30.565.10:FF:000006">
    <property type="entry name" value="Sensor histidine kinase WalK"/>
    <property type="match status" value="1"/>
</dbReference>
<sequence>MFDRSRRRLAQWFTLSMGSILILFAVLLYLREARDRLQNFDSTLYATSQTMMGGLEELEYQGQRQVDLEDVPLLGQDSRLLETRLIFARWYSSQRQVQQFFGPFPPEQLRAPMGFVTLSDPDSSDRLRQLTLPVYRGDVLLGYVQIAASLSSVQVPLQNLQIFLTLGVPVALGTIALTGWWLGGRAMAPIRQSYQQLQQFTAAASHELRAPLAGIISNAQVGLMDPIDPQEQSTRLSTIAAVAEEMSHLVSQLLFLARQPGTLPANVLQTVDGQQFLQQVMDTLAPQVMAKPLTLQTSFPASPVDLTVESDLMRQAIANLLSNACRYTPAGGTITVSLKPSHRWIVIAVADTGIGIAAADLPHIFDHFYRCDGVRSRQTGGFGLGLAIARQIVEAHQGTLTVTSAPEVGSTFEIRLPRTTDIFL</sequence>
<evidence type="ECO:0000313" key="9">
    <source>
        <dbReference type="EMBL" id="MCM1983900.1"/>
    </source>
</evidence>
<evidence type="ECO:0000256" key="6">
    <source>
        <dbReference type="ARBA" id="ARBA00023012"/>
    </source>
</evidence>
<dbReference type="SUPFAM" id="SSF47384">
    <property type="entry name" value="Homodimeric domain of signal transducing histidine kinase"/>
    <property type="match status" value="1"/>
</dbReference>
<organism evidence="9 10">
    <name type="scientific">Lyngbya confervoides BDU141951</name>
    <dbReference type="NCBI Taxonomy" id="1574623"/>
    <lineage>
        <taxon>Bacteria</taxon>
        <taxon>Bacillati</taxon>
        <taxon>Cyanobacteriota</taxon>
        <taxon>Cyanophyceae</taxon>
        <taxon>Oscillatoriophycideae</taxon>
        <taxon>Oscillatoriales</taxon>
        <taxon>Microcoleaceae</taxon>
        <taxon>Lyngbya</taxon>
    </lineage>
</organism>
<keyword evidence="7" id="KW-0812">Transmembrane</keyword>
<dbReference type="CDD" id="cd00075">
    <property type="entry name" value="HATPase"/>
    <property type="match status" value="1"/>
</dbReference>
<dbReference type="PROSITE" id="PS50109">
    <property type="entry name" value="HIS_KIN"/>
    <property type="match status" value="1"/>
</dbReference>
<dbReference type="InterPro" id="IPR036890">
    <property type="entry name" value="HATPase_C_sf"/>
</dbReference>
<comment type="catalytic activity">
    <reaction evidence="1">
        <text>ATP + protein L-histidine = ADP + protein N-phospho-L-histidine.</text>
        <dbReference type="EC" id="2.7.13.3"/>
    </reaction>
</comment>
<protein>
    <recommendedName>
        <fullName evidence="2">histidine kinase</fullName>
        <ecNumber evidence="2">2.7.13.3</ecNumber>
    </recommendedName>
</protein>
<keyword evidence="7" id="KW-0472">Membrane</keyword>
<reference evidence="9 10" key="1">
    <citation type="journal article" date="2015" name="Genome Announc.">
        <title>Draft Genome Sequence of Filamentous Marine Cyanobacterium Lyngbya confervoides Strain BDU141951.</title>
        <authorList>
            <person name="Chandrababunaidu M.M."/>
            <person name="Sen D."/>
            <person name="Tripathy S."/>
        </authorList>
    </citation>
    <scope>NUCLEOTIDE SEQUENCE [LARGE SCALE GENOMIC DNA]</scope>
    <source>
        <strain evidence="9 10">BDU141951</strain>
    </source>
</reference>
<keyword evidence="5 9" id="KW-0418">Kinase</keyword>
<dbReference type="Pfam" id="PF00512">
    <property type="entry name" value="HisKA"/>
    <property type="match status" value="1"/>
</dbReference>
<dbReference type="SMART" id="SM00388">
    <property type="entry name" value="HisKA"/>
    <property type="match status" value="1"/>
</dbReference>
<dbReference type="InterPro" id="IPR003594">
    <property type="entry name" value="HATPase_dom"/>
</dbReference>
<evidence type="ECO:0000256" key="5">
    <source>
        <dbReference type="ARBA" id="ARBA00022777"/>
    </source>
</evidence>
<evidence type="ECO:0000259" key="8">
    <source>
        <dbReference type="PROSITE" id="PS50109"/>
    </source>
</evidence>
<dbReference type="Gene3D" id="1.10.287.130">
    <property type="match status" value="1"/>
</dbReference>
<dbReference type="PRINTS" id="PR00344">
    <property type="entry name" value="BCTRLSENSOR"/>
</dbReference>
<dbReference type="SMART" id="SM00387">
    <property type="entry name" value="HATPase_c"/>
    <property type="match status" value="1"/>
</dbReference>
<dbReference type="EC" id="2.7.13.3" evidence="2"/>
<gene>
    <name evidence="9" type="ORF">QQ91_0013845</name>
</gene>
<feature type="domain" description="Histidine kinase" evidence="8">
    <location>
        <begin position="203"/>
        <end position="420"/>
    </location>
</feature>
<dbReference type="InterPro" id="IPR004358">
    <property type="entry name" value="Sig_transdc_His_kin-like_C"/>
</dbReference>
<dbReference type="InterPro" id="IPR036097">
    <property type="entry name" value="HisK_dim/P_sf"/>
</dbReference>
<dbReference type="PANTHER" id="PTHR43711:SF1">
    <property type="entry name" value="HISTIDINE KINASE 1"/>
    <property type="match status" value="1"/>
</dbReference>
<feature type="transmembrane region" description="Helical" evidence="7">
    <location>
        <begin position="160"/>
        <end position="182"/>
    </location>
</feature>
<dbReference type="Proteomes" id="UP000031561">
    <property type="component" value="Unassembled WGS sequence"/>
</dbReference>
<keyword evidence="4" id="KW-0808">Transferase</keyword>
<dbReference type="AlphaFoldDB" id="A0ABD4T5S1"/>
<dbReference type="InterPro" id="IPR050736">
    <property type="entry name" value="Sensor_HK_Regulatory"/>
</dbReference>
<dbReference type="CDD" id="cd00082">
    <property type="entry name" value="HisKA"/>
    <property type="match status" value="1"/>
</dbReference>
<dbReference type="PANTHER" id="PTHR43711">
    <property type="entry name" value="TWO-COMPONENT HISTIDINE KINASE"/>
    <property type="match status" value="1"/>
</dbReference>
<dbReference type="InterPro" id="IPR005467">
    <property type="entry name" value="His_kinase_dom"/>
</dbReference>
<evidence type="ECO:0000313" key="10">
    <source>
        <dbReference type="Proteomes" id="UP000031561"/>
    </source>
</evidence>
<proteinExistence type="predicted"/>
<accession>A0ABD4T5S1</accession>
<evidence type="ECO:0000256" key="2">
    <source>
        <dbReference type="ARBA" id="ARBA00012438"/>
    </source>
</evidence>
<keyword evidence="3" id="KW-0597">Phosphoprotein</keyword>
<dbReference type="GO" id="GO:0004673">
    <property type="term" value="F:protein histidine kinase activity"/>
    <property type="evidence" value="ECO:0007669"/>
    <property type="project" value="UniProtKB-EC"/>
</dbReference>
<dbReference type="GO" id="GO:0000160">
    <property type="term" value="P:phosphorelay signal transduction system"/>
    <property type="evidence" value="ECO:0007669"/>
    <property type="project" value="UniProtKB-KW"/>
</dbReference>
<dbReference type="Gene3D" id="3.30.565.10">
    <property type="entry name" value="Histidine kinase-like ATPase, C-terminal domain"/>
    <property type="match status" value="1"/>
</dbReference>
<evidence type="ECO:0000256" key="3">
    <source>
        <dbReference type="ARBA" id="ARBA00022553"/>
    </source>
</evidence>
<evidence type="ECO:0000256" key="7">
    <source>
        <dbReference type="SAM" id="Phobius"/>
    </source>
</evidence>
<evidence type="ECO:0000256" key="4">
    <source>
        <dbReference type="ARBA" id="ARBA00022679"/>
    </source>
</evidence>
<name>A0ABD4T5S1_9CYAN</name>
<dbReference type="SUPFAM" id="SSF55874">
    <property type="entry name" value="ATPase domain of HSP90 chaperone/DNA topoisomerase II/histidine kinase"/>
    <property type="match status" value="1"/>
</dbReference>
<keyword evidence="10" id="KW-1185">Reference proteome</keyword>